<evidence type="ECO:0000256" key="11">
    <source>
        <dbReference type="SAM" id="Phobius"/>
    </source>
</evidence>
<evidence type="ECO:0000256" key="1">
    <source>
        <dbReference type="ARBA" id="ARBA00012513"/>
    </source>
</evidence>
<evidence type="ECO:0000256" key="4">
    <source>
        <dbReference type="ARBA" id="ARBA00022741"/>
    </source>
</evidence>
<dbReference type="PROSITE" id="PS00107">
    <property type="entry name" value="PROTEIN_KINASE_ATP"/>
    <property type="match status" value="1"/>
</dbReference>
<evidence type="ECO:0000256" key="2">
    <source>
        <dbReference type="ARBA" id="ARBA00022527"/>
    </source>
</evidence>
<dbReference type="GO" id="GO:0004674">
    <property type="term" value="F:protein serine/threonine kinase activity"/>
    <property type="evidence" value="ECO:0007669"/>
    <property type="project" value="UniProtKB-KW"/>
</dbReference>
<gene>
    <name evidence="13" type="primary">pknB_22</name>
    <name evidence="13" type="ORF">Poly41_36810</name>
</gene>
<evidence type="ECO:0000256" key="10">
    <source>
        <dbReference type="SAM" id="MobiDB-lite"/>
    </source>
</evidence>
<keyword evidence="11" id="KW-1133">Transmembrane helix</keyword>
<dbReference type="GO" id="GO:0106310">
    <property type="term" value="F:protein serine kinase activity"/>
    <property type="evidence" value="ECO:0007669"/>
    <property type="project" value="RHEA"/>
</dbReference>
<dbReference type="GO" id="GO:0005524">
    <property type="term" value="F:ATP binding"/>
    <property type="evidence" value="ECO:0007669"/>
    <property type="project" value="UniProtKB-UniRule"/>
</dbReference>
<dbReference type="PANTHER" id="PTHR43289">
    <property type="entry name" value="MITOGEN-ACTIVATED PROTEIN KINASE KINASE KINASE 20-RELATED"/>
    <property type="match status" value="1"/>
</dbReference>
<feature type="domain" description="Protein kinase" evidence="12">
    <location>
        <begin position="36"/>
        <end position="304"/>
    </location>
</feature>
<evidence type="ECO:0000313" key="13">
    <source>
        <dbReference type="EMBL" id="TWU35929.1"/>
    </source>
</evidence>
<accession>A0A5C6DM40</accession>
<proteinExistence type="predicted"/>
<feature type="region of interest" description="Disordered" evidence="10">
    <location>
        <begin position="1"/>
        <end position="23"/>
    </location>
</feature>
<comment type="catalytic activity">
    <reaction evidence="7">
        <text>L-threonyl-[protein] + ATP = O-phospho-L-threonyl-[protein] + ADP + H(+)</text>
        <dbReference type="Rhea" id="RHEA:46608"/>
        <dbReference type="Rhea" id="RHEA-COMP:11060"/>
        <dbReference type="Rhea" id="RHEA-COMP:11605"/>
        <dbReference type="ChEBI" id="CHEBI:15378"/>
        <dbReference type="ChEBI" id="CHEBI:30013"/>
        <dbReference type="ChEBI" id="CHEBI:30616"/>
        <dbReference type="ChEBI" id="CHEBI:61977"/>
        <dbReference type="ChEBI" id="CHEBI:456216"/>
        <dbReference type="EC" id="2.7.11.1"/>
    </reaction>
</comment>
<dbReference type="PANTHER" id="PTHR43289:SF6">
    <property type="entry name" value="SERINE_THREONINE-PROTEIN KINASE NEKL-3"/>
    <property type="match status" value="1"/>
</dbReference>
<evidence type="ECO:0000256" key="5">
    <source>
        <dbReference type="ARBA" id="ARBA00022777"/>
    </source>
</evidence>
<feature type="transmembrane region" description="Helical" evidence="11">
    <location>
        <begin position="342"/>
        <end position="360"/>
    </location>
</feature>
<dbReference type="FunFam" id="1.10.510.10:FF:000021">
    <property type="entry name" value="Serine/threonine protein kinase"/>
    <property type="match status" value="1"/>
</dbReference>
<keyword evidence="6 9" id="KW-0067">ATP-binding</keyword>
<comment type="caution">
    <text evidence="13">The sequence shown here is derived from an EMBL/GenBank/DDBJ whole genome shotgun (WGS) entry which is preliminary data.</text>
</comment>
<evidence type="ECO:0000259" key="12">
    <source>
        <dbReference type="PROSITE" id="PS50011"/>
    </source>
</evidence>
<organism evidence="13 14">
    <name type="scientific">Novipirellula artificiosorum</name>
    <dbReference type="NCBI Taxonomy" id="2528016"/>
    <lineage>
        <taxon>Bacteria</taxon>
        <taxon>Pseudomonadati</taxon>
        <taxon>Planctomycetota</taxon>
        <taxon>Planctomycetia</taxon>
        <taxon>Pirellulales</taxon>
        <taxon>Pirellulaceae</taxon>
        <taxon>Novipirellula</taxon>
    </lineage>
</organism>
<evidence type="ECO:0000256" key="6">
    <source>
        <dbReference type="ARBA" id="ARBA00022840"/>
    </source>
</evidence>
<dbReference type="PROSITE" id="PS50011">
    <property type="entry name" value="PROTEIN_KINASE_DOM"/>
    <property type="match status" value="1"/>
</dbReference>
<keyword evidence="2" id="KW-0723">Serine/threonine-protein kinase</keyword>
<sequence>MTSESSEPNELSPQASSREDGDVSSAKLIGCRLGDYQILRKLGRGGMADVYAARHLTLGRDVAMKILRSDYARDGDYVARFRREAKAAAKLNHPNIVQVYEVGSVDSFHYIAQELIHGDNLRHILSRSGSLSTDEAVEVLVAVGSALEVAAEAGITHRDIKPENIMRSSRGIVKVADFGLARLGPDVDASRADLTQAGLTLGTPRYMSPEQIQGHTVDSRSDLYSLGITMYHLLAGRPPFEAEDPLALAVMHLHETPIPLDRARGTEDLPEWLVAIVSKLIRKRPEDRFQSPSELLASIRSRAIDAGYSAAETIGTAAATIRLQRVADQSRLRQRSPGWRRVAIFLIPLGCIVATAAFFLSHPAKSVTRVLRPDQVPQAKTVEEQYLIAATRNDEAGWRAVSDYFPASENNSLNTNYHAKSLLQMARLMAAELQWQQADRVLEDLLRNPRIDRLYQALALAQRCNVLEQLGETRRLTESQTQLQTIYRELDATNPSALAVFDRVVSEKERLQLGLTIADRGDT</sequence>
<dbReference type="EC" id="2.7.11.1" evidence="1"/>
<evidence type="ECO:0000256" key="9">
    <source>
        <dbReference type="PROSITE-ProRule" id="PRU10141"/>
    </source>
</evidence>
<dbReference type="InterPro" id="IPR011009">
    <property type="entry name" value="Kinase-like_dom_sf"/>
</dbReference>
<dbReference type="Gene3D" id="3.30.200.20">
    <property type="entry name" value="Phosphorylase Kinase, domain 1"/>
    <property type="match status" value="1"/>
</dbReference>
<reference evidence="13 14" key="1">
    <citation type="submission" date="2019-02" db="EMBL/GenBank/DDBJ databases">
        <title>Deep-cultivation of Planctomycetes and their phenomic and genomic characterization uncovers novel biology.</title>
        <authorList>
            <person name="Wiegand S."/>
            <person name="Jogler M."/>
            <person name="Boedeker C."/>
            <person name="Pinto D."/>
            <person name="Vollmers J."/>
            <person name="Rivas-Marin E."/>
            <person name="Kohn T."/>
            <person name="Peeters S.H."/>
            <person name="Heuer A."/>
            <person name="Rast P."/>
            <person name="Oberbeckmann S."/>
            <person name="Bunk B."/>
            <person name="Jeske O."/>
            <person name="Meyerdierks A."/>
            <person name="Storesund J.E."/>
            <person name="Kallscheuer N."/>
            <person name="Luecker S."/>
            <person name="Lage O.M."/>
            <person name="Pohl T."/>
            <person name="Merkel B.J."/>
            <person name="Hornburger P."/>
            <person name="Mueller R.-W."/>
            <person name="Bruemmer F."/>
            <person name="Labrenz M."/>
            <person name="Spormann A.M."/>
            <person name="Op Den Camp H."/>
            <person name="Overmann J."/>
            <person name="Amann R."/>
            <person name="Jetten M.S.M."/>
            <person name="Mascher T."/>
            <person name="Medema M.H."/>
            <person name="Devos D.P."/>
            <person name="Kaster A.-K."/>
            <person name="Ovreas L."/>
            <person name="Rohde M."/>
            <person name="Galperin M.Y."/>
            <person name="Jogler C."/>
        </authorList>
    </citation>
    <scope>NUCLEOTIDE SEQUENCE [LARGE SCALE GENOMIC DNA]</scope>
    <source>
        <strain evidence="13 14">Poly41</strain>
    </source>
</reference>
<keyword evidence="4 9" id="KW-0547">Nucleotide-binding</keyword>
<keyword evidence="14" id="KW-1185">Reference proteome</keyword>
<feature type="binding site" evidence="9">
    <location>
        <position position="65"/>
    </location>
    <ligand>
        <name>ATP</name>
        <dbReference type="ChEBI" id="CHEBI:30616"/>
    </ligand>
</feature>
<dbReference type="RefSeq" id="WP_231615733.1">
    <property type="nucleotide sequence ID" value="NZ_SJPV01000006.1"/>
</dbReference>
<dbReference type="InterPro" id="IPR017441">
    <property type="entry name" value="Protein_kinase_ATP_BS"/>
</dbReference>
<feature type="compositionally biased region" description="Polar residues" evidence="10">
    <location>
        <begin position="1"/>
        <end position="16"/>
    </location>
</feature>
<keyword evidence="11" id="KW-0472">Membrane</keyword>
<dbReference type="AlphaFoldDB" id="A0A5C6DM40"/>
<evidence type="ECO:0000256" key="7">
    <source>
        <dbReference type="ARBA" id="ARBA00047899"/>
    </source>
</evidence>
<keyword evidence="3 13" id="KW-0808">Transferase</keyword>
<dbReference type="CDD" id="cd14014">
    <property type="entry name" value="STKc_PknB_like"/>
    <property type="match status" value="1"/>
</dbReference>
<evidence type="ECO:0000256" key="8">
    <source>
        <dbReference type="ARBA" id="ARBA00048679"/>
    </source>
</evidence>
<evidence type="ECO:0000313" key="14">
    <source>
        <dbReference type="Proteomes" id="UP000319143"/>
    </source>
</evidence>
<keyword evidence="11" id="KW-0812">Transmembrane</keyword>
<dbReference type="SUPFAM" id="SSF56112">
    <property type="entry name" value="Protein kinase-like (PK-like)"/>
    <property type="match status" value="1"/>
</dbReference>
<protein>
    <recommendedName>
        <fullName evidence="1">non-specific serine/threonine protein kinase</fullName>
        <ecNumber evidence="1">2.7.11.1</ecNumber>
    </recommendedName>
</protein>
<name>A0A5C6DM40_9BACT</name>
<dbReference type="EMBL" id="SJPV01000006">
    <property type="protein sequence ID" value="TWU35929.1"/>
    <property type="molecule type" value="Genomic_DNA"/>
</dbReference>
<keyword evidence="5 13" id="KW-0418">Kinase</keyword>
<dbReference type="InterPro" id="IPR000719">
    <property type="entry name" value="Prot_kinase_dom"/>
</dbReference>
<comment type="catalytic activity">
    <reaction evidence="8">
        <text>L-seryl-[protein] + ATP = O-phospho-L-seryl-[protein] + ADP + H(+)</text>
        <dbReference type="Rhea" id="RHEA:17989"/>
        <dbReference type="Rhea" id="RHEA-COMP:9863"/>
        <dbReference type="Rhea" id="RHEA-COMP:11604"/>
        <dbReference type="ChEBI" id="CHEBI:15378"/>
        <dbReference type="ChEBI" id="CHEBI:29999"/>
        <dbReference type="ChEBI" id="CHEBI:30616"/>
        <dbReference type="ChEBI" id="CHEBI:83421"/>
        <dbReference type="ChEBI" id="CHEBI:456216"/>
        <dbReference type="EC" id="2.7.11.1"/>
    </reaction>
</comment>
<evidence type="ECO:0000256" key="3">
    <source>
        <dbReference type="ARBA" id="ARBA00022679"/>
    </source>
</evidence>
<dbReference type="FunFam" id="3.30.200.20:FF:000035">
    <property type="entry name" value="Serine/threonine protein kinase Stk1"/>
    <property type="match status" value="1"/>
</dbReference>
<dbReference type="Proteomes" id="UP000319143">
    <property type="component" value="Unassembled WGS sequence"/>
</dbReference>
<dbReference type="Pfam" id="PF00069">
    <property type="entry name" value="Pkinase"/>
    <property type="match status" value="1"/>
</dbReference>
<dbReference type="Gene3D" id="1.10.510.10">
    <property type="entry name" value="Transferase(Phosphotransferase) domain 1"/>
    <property type="match status" value="1"/>
</dbReference>
<dbReference type="SMART" id="SM00220">
    <property type="entry name" value="S_TKc"/>
    <property type="match status" value="1"/>
</dbReference>